<reference evidence="1 2" key="1">
    <citation type="submission" date="2016-05" db="EMBL/GenBank/DDBJ databases">
        <title>Microbial solvent formation.</title>
        <authorList>
            <person name="Poehlein A."/>
            <person name="Montoya Solano J.D."/>
            <person name="Flitsch S."/>
            <person name="Krabben P."/>
            <person name="Duerre P."/>
            <person name="Daniel R."/>
        </authorList>
    </citation>
    <scope>NUCLEOTIDE SEQUENCE [LARGE SCALE GENOMIC DNA]</scope>
    <source>
        <strain evidence="1 2">DSM 53</strain>
    </source>
</reference>
<name>A0A1S8RGY4_CLOBE</name>
<dbReference type="EMBL" id="LZZI01000207">
    <property type="protein sequence ID" value="OOM52471.1"/>
    <property type="molecule type" value="Genomic_DNA"/>
</dbReference>
<dbReference type="SUPFAM" id="SSF49464">
    <property type="entry name" value="Carboxypeptidase regulatory domain-like"/>
    <property type="match status" value="1"/>
</dbReference>
<dbReference type="Proteomes" id="UP000190973">
    <property type="component" value="Unassembled WGS sequence"/>
</dbReference>
<protein>
    <recommendedName>
        <fullName evidence="3">Carboxypeptidase regulatory-like domain-containing protein</fullName>
    </recommendedName>
</protein>
<organism evidence="1 2">
    <name type="scientific">Clostridium beijerinckii</name>
    <name type="common">Clostridium MP</name>
    <dbReference type="NCBI Taxonomy" id="1520"/>
    <lineage>
        <taxon>Bacteria</taxon>
        <taxon>Bacillati</taxon>
        <taxon>Bacillota</taxon>
        <taxon>Clostridia</taxon>
        <taxon>Eubacteriales</taxon>
        <taxon>Clostridiaceae</taxon>
        <taxon>Clostridium</taxon>
    </lineage>
</organism>
<proteinExistence type="predicted"/>
<evidence type="ECO:0000313" key="2">
    <source>
        <dbReference type="Proteomes" id="UP000190973"/>
    </source>
</evidence>
<sequence>MPMKKNRNGKKKVSTCSQDSILINTNNLDSRANHKLNIIMMPRKRVIIKGVAYNVRMQPISGAAVEVIEVDYKENIRKVLGYSYTDNEGEYVLSIEALPEMFYEIVVYSPLNIKIKEI</sequence>
<accession>A0A1S8RGY4</accession>
<evidence type="ECO:0000313" key="1">
    <source>
        <dbReference type="EMBL" id="OOM52471.1"/>
    </source>
</evidence>
<evidence type="ECO:0008006" key="3">
    <source>
        <dbReference type="Google" id="ProtNLM"/>
    </source>
</evidence>
<dbReference type="InterPro" id="IPR008969">
    <property type="entry name" value="CarboxyPept-like_regulatory"/>
</dbReference>
<comment type="caution">
    <text evidence="1">The sequence shown here is derived from an EMBL/GenBank/DDBJ whole genome shotgun (WGS) entry which is preliminary data.</text>
</comment>
<dbReference type="AlphaFoldDB" id="A0A1S8RGY4"/>
<gene>
    <name evidence="1" type="ORF">CLBCK_48860</name>
</gene>